<feature type="chain" id="PRO_5044010817" evidence="1">
    <location>
        <begin position="16"/>
        <end position="138"/>
    </location>
</feature>
<accession>A0AAV2TLL2</accession>
<feature type="signal peptide" evidence="1">
    <location>
        <begin position="1"/>
        <end position="15"/>
    </location>
</feature>
<evidence type="ECO:0000313" key="2">
    <source>
        <dbReference type="EMBL" id="CAL5137164.1"/>
    </source>
</evidence>
<organism evidence="2 3">
    <name type="scientific">Calicophoron daubneyi</name>
    <name type="common">Rumen fluke</name>
    <name type="synonym">Paramphistomum daubneyi</name>
    <dbReference type="NCBI Taxonomy" id="300641"/>
    <lineage>
        <taxon>Eukaryota</taxon>
        <taxon>Metazoa</taxon>
        <taxon>Spiralia</taxon>
        <taxon>Lophotrochozoa</taxon>
        <taxon>Platyhelminthes</taxon>
        <taxon>Trematoda</taxon>
        <taxon>Digenea</taxon>
        <taxon>Plagiorchiida</taxon>
        <taxon>Pronocephalata</taxon>
        <taxon>Paramphistomoidea</taxon>
        <taxon>Paramphistomidae</taxon>
        <taxon>Calicophoron</taxon>
    </lineage>
</organism>
<comment type="caution">
    <text evidence="2">The sequence shown here is derived from an EMBL/GenBank/DDBJ whole genome shotgun (WGS) entry which is preliminary data.</text>
</comment>
<dbReference type="AlphaFoldDB" id="A0AAV2TLL2"/>
<dbReference type="Proteomes" id="UP001497525">
    <property type="component" value="Unassembled WGS sequence"/>
</dbReference>
<proteinExistence type="predicted"/>
<keyword evidence="1" id="KW-0732">Signal</keyword>
<dbReference type="EMBL" id="CAXLJL010000378">
    <property type="protein sequence ID" value="CAL5137164.1"/>
    <property type="molecule type" value="Genomic_DNA"/>
</dbReference>
<reference evidence="2" key="1">
    <citation type="submission" date="2024-06" db="EMBL/GenBank/DDBJ databases">
        <authorList>
            <person name="Liu X."/>
            <person name="Lenzi L."/>
            <person name="Haldenby T S."/>
            <person name="Uol C."/>
        </authorList>
    </citation>
    <scope>NUCLEOTIDE SEQUENCE</scope>
</reference>
<protein>
    <submittedName>
        <fullName evidence="2">Uncharacterized protein</fullName>
    </submittedName>
</protein>
<name>A0AAV2TLL2_CALDB</name>
<sequence>MLFLLILFVAPIITADEWGDYVESRRKQDEIGRKFISRMLARIGKESVVVCPTCASVLTSRCSLCRSAVRSAQLISTVDKASPAMKLMFKKSSDKCKERDITLAERITCEAQRATVINYMVGLEPRDPYGICIELDYC</sequence>
<evidence type="ECO:0000313" key="3">
    <source>
        <dbReference type="Proteomes" id="UP001497525"/>
    </source>
</evidence>
<gene>
    <name evidence="2" type="ORF">CDAUBV1_LOCUS11428</name>
</gene>
<evidence type="ECO:0000256" key="1">
    <source>
        <dbReference type="SAM" id="SignalP"/>
    </source>
</evidence>